<gene>
    <name evidence="3" type="ORF">EUTSA_v10029479mg</name>
</gene>
<feature type="region of interest" description="Disordered" evidence="1">
    <location>
        <begin position="156"/>
        <end position="179"/>
    </location>
</feature>
<accession>V4MZL2</accession>
<dbReference type="InterPro" id="IPR000626">
    <property type="entry name" value="Ubiquitin-like_dom"/>
</dbReference>
<evidence type="ECO:0000259" key="2">
    <source>
        <dbReference type="Pfam" id="PF00240"/>
    </source>
</evidence>
<dbReference type="AlphaFoldDB" id="V4MZL2"/>
<dbReference type="Gramene" id="ESQ38071">
    <property type="protein sequence ID" value="ESQ38071"/>
    <property type="gene ID" value="EUTSA_v10029479mg"/>
</dbReference>
<dbReference type="Pfam" id="PF00240">
    <property type="entry name" value="ubiquitin"/>
    <property type="match status" value="1"/>
</dbReference>
<dbReference type="EMBL" id="KI517537">
    <property type="protein sequence ID" value="ESQ38071.1"/>
    <property type="molecule type" value="Genomic_DNA"/>
</dbReference>
<dbReference type="GO" id="GO:0031593">
    <property type="term" value="F:polyubiquitin modification-dependent protein binding"/>
    <property type="evidence" value="ECO:0007669"/>
    <property type="project" value="TreeGrafter"/>
</dbReference>
<dbReference type="InterPro" id="IPR029071">
    <property type="entry name" value="Ubiquitin-like_domsf"/>
</dbReference>
<dbReference type="SUPFAM" id="SSF54236">
    <property type="entry name" value="Ubiquitin-like"/>
    <property type="match status" value="1"/>
</dbReference>
<keyword evidence="4" id="KW-1185">Reference proteome</keyword>
<feature type="domain" description="Ubiquitin-like" evidence="2">
    <location>
        <begin position="3"/>
        <end position="61"/>
    </location>
</feature>
<organism evidence="3 4">
    <name type="scientific">Eutrema salsugineum</name>
    <name type="common">Saltwater cress</name>
    <name type="synonym">Sisymbrium salsugineum</name>
    <dbReference type="NCBI Taxonomy" id="72664"/>
    <lineage>
        <taxon>Eukaryota</taxon>
        <taxon>Viridiplantae</taxon>
        <taxon>Streptophyta</taxon>
        <taxon>Embryophyta</taxon>
        <taxon>Tracheophyta</taxon>
        <taxon>Spermatophyta</taxon>
        <taxon>Magnoliopsida</taxon>
        <taxon>eudicotyledons</taxon>
        <taxon>Gunneridae</taxon>
        <taxon>Pentapetalae</taxon>
        <taxon>rosids</taxon>
        <taxon>malvids</taxon>
        <taxon>Brassicales</taxon>
        <taxon>Brassicaceae</taxon>
        <taxon>Eutremeae</taxon>
        <taxon>Eutrema</taxon>
    </lineage>
</organism>
<protein>
    <recommendedName>
        <fullName evidence="2">Ubiquitin-like domain-containing protein</fullName>
    </recommendedName>
</protein>
<evidence type="ECO:0000313" key="4">
    <source>
        <dbReference type="Proteomes" id="UP000030689"/>
    </source>
</evidence>
<dbReference type="Proteomes" id="UP000030689">
    <property type="component" value="Unassembled WGS sequence"/>
</dbReference>
<dbReference type="KEGG" id="eus:EUTSA_v10029479mg"/>
<evidence type="ECO:0000256" key="1">
    <source>
        <dbReference type="SAM" id="MobiDB-lite"/>
    </source>
</evidence>
<dbReference type="GO" id="GO:0043161">
    <property type="term" value="P:proteasome-mediated ubiquitin-dependent protein catabolic process"/>
    <property type="evidence" value="ECO:0007669"/>
    <property type="project" value="TreeGrafter"/>
</dbReference>
<proteinExistence type="predicted"/>
<dbReference type="GO" id="GO:0005654">
    <property type="term" value="C:nucleoplasm"/>
    <property type="evidence" value="ECO:0007669"/>
    <property type="project" value="TreeGrafter"/>
</dbReference>
<dbReference type="PANTHER" id="PTHR10621">
    <property type="entry name" value="UV EXCISION REPAIR PROTEIN RAD23"/>
    <property type="match status" value="1"/>
</dbReference>
<name>V4MZL2_EUTSA</name>
<dbReference type="eggNOG" id="KOG0001">
    <property type="taxonomic scope" value="Eukaryota"/>
</dbReference>
<dbReference type="PANTHER" id="PTHR10621:SF38">
    <property type="entry name" value="UBIQUITIN DOMAIN-CONTAINING PROTEIN 7SL RNA1-RELATED"/>
    <property type="match status" value="1"/>
</dbReference>
<dbReference type="GO" id="GO:0070628">
    <property type="term" value="F:proteasome binding"/>
    <property type="evidence" value="ECO:0007669"/>
    <property type="project" value="TreeGrafter"/>
</dbReference>
<reference evidence="3 4" key="1">
    <citation type="journal article" date="2013" name="Front. Plant Sci.">
        <title>The Reference Genome of the Halophytic Plant Eutrema salsugineum.</title>
        <authorList>
            <person name="Yang R."/>
            <person name="Jarvis D.E."/>
            <person name="Chen H."/>
            <person name="Beilstein M.A."/>
            <person name="Grimwood J."/>
            <person name="Jenkins J."/>
            <person name="Shu S."/>
            <person name="Prochnik S."/>
            <person name="Xin M."/>
            <person name="Ma C."/>
            <person name="Schmutz J."/>
            <person name="Wing R.A."/>
            <person name="Mitchell-Olds T."/>
            <person name="Schumaker K.S."/>
            <person name="Wang X."/>
        </authorList>
    </citation>
    <scope>NUCLEOTIDE SEQUENCE [LARGE SCALE GENOMIC DNA]</scope>
</reference>
<feature type="compositionally biased region" description="Basic and acidic residues" evidence="1">
    <location>
        <begin position="163"/>
        <end position="175"/>
    </location>
</feature>
<dbReference type="STRING" id="72664.V4MZL2"/>
<sequence length="265" mass="30322">MDLFFETENGSTFSIEVGYFDTVFVKKKIEKYQRIPVSKQTLFFQGDCPLQDDHDIKKCKIFNITLILSWRLIYGQDLPLTTEHFLNIQRFYGDEIPPVTVGGKKNSNQMLQTEKSPPLKSAEQIINDQDLPVTAQKLQSEQSPLSNSFKDIVKLQDSPAKGRSNEKNDQERQTKESSPLNTVKEIVNLQESPVKLSFFQKVSCFLQTFCFPFLQNVGITDQEVELKLGNLTSCRKQGSSFTLGFVHSPEKKKAFRSGDKDEIYQ</sequence>
<dbReference type="CDD" id="cd17039">
    <property type="entry name" value="Ubl_ubiquitin_like"/>
    <property type="match status" value="1"/>
</dbReference>
<dbReference type="Gene3D" id="3.10.20.90">
    <property type="entry name" value="Phosphatidylinositol 3-kinase Catalytic Subunit, Chain A, domain 1"/>
    <property type="match status" value="1"/>
</dbReference>
<evidence type="ECO:0000313" key="3">
    <source>
        <dbReference type="EMBL" id="ESQ38071.1"/>
    </source>
</evidence>
<dbReference type="GO" id="GO:0043130">
    <property type="term" value="F:ubiquitin binding"/>
    <property type="evidence" value="ECO:0007669"/>
    <property type="project" value="TreeGrafter"/>
</dbReference>
<dbReference type="GO" id="GO:0005829">
    <property type="term" value="C:cytosol"/>
    <property type="evidence" value="ECO:0007669"/>
    <property type="project" value="TreeGrafter"/>
</dbReference>